<dbReference type="PANTHER" id="PTHR30483:SF6">
    <property type="entry name" value="PERIPLASMIC BINDING PROTEIN OF ABC TRANSPORTER FOR NATURAL AMINO ACIDS"/>
    <property type="match status" value="1"/>
</dbReference>
<feature type="chain" id="PRO_5037067845" evidence="3">
    <location>
        <begin position="39"/>
        <end position="389"/>
    </location>
</feature>
<dbReference type="PROSITE" id="PS51257">
    <property type="entry name" value="PROKAR_LIPOPROTEIN"/>
    <property type="match status" value="1"/>
</dbReference>
<comment type="similarity">
    <text evidence="1">Belongs to the leucine-binding protein family.</text>
</comment>
<evidence type="ECO:0000313" key="6">
    <source>
        <dbReference type="Proteomes" id="UP000617951"/>
    </source>
</evidence>
<dbReference type="Gene3D" id="3.40.50.2300">
    <property type="match status" value="2"/>
</dbReference>
<reference evidence="5" key="1">
    <citation type="submission" date="2020-08" db="EMBL/GenBank/DDBJ databases">
        <title>Genome public.</title>
        <authorList>
            <person name="Liu C."/>
            <person name="Sun Q."/>
        </authorList>
    </citation>
    <scope>NUCLEOTIDE SEQUENCE</scope>
    <source>
        <strain evidence="5">NSJ-63</strain>
    </source>
</reference>
<evidence type="ECO:0000256" key="1">
    <source>
        <dbReference type="ARBA" id="ARBA00010062"/>
    </source>
</evidence>
<feature type="signal peptide" evidence="3">
    <location>
        <begin position="1"/>
        <end position="38"/>
    </location>
</feature>
<name>A0A926DIH5_9FIRM</name>
<evidence type="ECO:0000259" key="4">
    <source>
        <dbReference type="Pfam" id="PF13458"/>
    </source>
</evidence>
<dbReference type="AlphaFoldDB" id="A0A926DIH5"/>
<dbReference type="InterPro" id="IPR051010">
    <property type="entry name" value="BCAA_transport"/>
</dbReference>
<comment type="caution">
    <text evidence="5">The sequence shown here is derived from an EMBL/GenBank/DDBJ whole genome shotgun (WGS) entry which is preliminary data.</text>
</comment>
<organism evidence="5 6">
    <name type="scientific">Guopingia tenuis</name>
    <dbReference type="NCBI Taxonomy" id="2763656"/>
    <lineage>
        <taxon>Bacteria</taxon>
        <taxon>Bacillati</taxon>
        <taxon>Bacillota</taxon>
        <taxon>Clostridia</taxon>
        <taxon>Christensenellales</taxon>
        <taxon>Christensenellaceae</taxon>
        <taxon>Guopingia</taxon>
    </lineage>
</organism>
<dbReference type="InterPro" id="IPR028082">
    <property type="entry name" value="Peripla_BP_I"/>
</dbReference>
<dbReference type="EMBL" id="JACRSS010000003">
    <property type="protein sequence ID" value="MBC8538816.1"/>
    <property type="molecule type" value="Genomic_DNA"/>
</dbReference>
<keyword evidence="2 3" id="KW-0732">Signal</keyword>
<evidence type="ECO:0000313" key="5">
    <source>
        <dbReference type="EMBL" id="MBC8538816.1"/>
    </source>
</evidence>
<evidence type="ECO:0000256" key="3">
    <source>
        <dbReference type="SAM" id="SignalP"/>
    </source>
</evidence>
<dbReference type="RefSeq" id="WP_249280492.1">
    <property type="nucleotide sequence ID" value="NZ_JACRSS010000003.1"/>
</dbReference>
<proteinExistence type="inferred from homology"/>
<protein>
    <submittedName>
        <fullName evidence="5">ABC transporter substrate-binding protein</fullName>
    </submittedName>
</protein>
<accession>A0A926DIH5</accession>
<evidence type="ECO:0000256" key="2">
    <source>
        <dbReference type="ARBA" id="ARBA00022729"/>
    </source>
</evidence>
<dbReference type="SUPFAM" id="SSF53822">
    <property type="entry name" value="Periplasmic binding protein-like I"/>
    <property type="match status" value="1"/>
</dbReference>
<dbReference type="Proteomes" id="UP000617951">
    <property type="component" value="Unassembled WGS sequence"/>
</dbReference>
<dbReference type="Pfam" id="PF13458">
    <property type="entry name" value="Peripla_BP_6"/>
    <property type="match status" value="1"/>
</dbReference>
<gene>
    <name evidence="5" type="ORF">H8693_07690</name>
</gene>
<keyword evidence="6" id="KW-1185">Reference proteome</keyword>
<feature type="domain" description="Leucine-binding protein" evidence="4">
    <location>
        <begin position="62"/>
        <end position="326"/>
    </location>
</feature>
<sequence length="389" mass="42404">MILRFGRFKKKLSGAGRRAAALLLAGAAAFSLGGCAQAAQQADPNAIRIALVCRGDMDLNVSCYQKGMELAIAEYGGPYRASVEIYSDADDYEESLEINNALAENPDITAVVSMQDYEVIDTSARAMNENQKAFFAVQGSYAKTAEEGYDTFFPFSLSGEHLGCAAALYARKAGAKRVGCLYSGTEFEREQVLAFERMAVLSGIRTAGSLSESFTTSEFMAEMENWSNLDVDTVYVPYYRSYWAADILANIRKLLPEARQIASFTLSSQDTLDLIREDEGIVMPAAYPVERGAAYQAFVERYQAAYGEEPDNEAVQGYDLANLILKNYSGDNAALSANIRAGAENASGVAGEIVGDLLTGLPELTYDPETSYAYEYLVLKNGRFVHLDV</sequence>
<dbReference type="PANTHER" id="PTHR30483">
    <property type="entry name" value="LEUCINE-SPECIFIC-BINDING PROTEIN"/>
    <property type="match status" value="1"/>
</dbReference>
<dbReference type="InterPro" id="IPR028081">
    <property type="entry name" value="Leu-bd"/>
</dbReference>